<dbReference type="HOGENOM" id="CLU_3082609_0_0_4"/>
<accession>T5LEK7</accession>
<proteinExistence type="predicted"/>
<dbReference type="EMBL" id="ACDP02000006">
    <property type="protein sequence ID" value="EQM95306.1"/>
    <property type="molecule type" value="Genomic_DNA"/>
</dbReference>
<evidence type="ECO:0000313" key="1">
    <source>
        <dbReference type="EMBL" id="EQM95306.1"/>
    </source>
</evidence>
<organism evidence="1 2">
    <name type="scientific">Oxalobacter paraformigenes</name>
    <dbReference type="NCBI Taxonomy" id="556268"/>
    <lineage>
        <taxon>Bacteria</taxon>
        <taxon>Pseudomonadati</taxon>
        <taxon>Pseudomonadota</taxon>
        <taxon>Betaproteobacteria</taxon>
        <taxon>Burkholderiales</taxon>
        <taxon>Oxalobacteraceae</taxon>
        <taxon>Oxalobacter</taxon>
    </lineage>
</organism>
<reference evidence="1" key="1">
    <citation type="submission" date="2011-10" db="EMBL/GenBank/DDBJ databases">
        <title>The Genome Sequence of Oxalobacter formigenes HOxBLS.</title>
        <authorList>
            <consortium name="The Broad Institute Genome Sequencing Platform"/>
            <person name="Earl A."/>
            <person name="Ward D."/>
            <person name="Feldgarden M."/>
            <person name="Gevers D."/>
            <person name="Allison M.J."/>
            <person name="Humphrey S."/>
            <person name="Young S.K."/>
            <person name="Zeng Q."/>
            <person name="Gargeya S."/>
            <person name="Fitzgerald M."/>
            <person name="Haas B."/>
            <person name="Abouelleil A."/>
            <person name="Alvarado L."/>
            <person name="Arachchi H.M."/>
            <person name="Berlin A."/>
            <person name="Brown A."/>
            <person name="Chapman S.B."/>
            <person name="Chen Z."/>
            <person name="Dunbar C."/>
            <person name="Freedman E."/>
            <person name="Gearin G."/>
            <person name="Goldberg J."/>
            <person name="Griggs A."/>
            <person name="Gujja S."/>
            <person name="Heiman D."/>
            <person name="Howarth C."/>
            <person name="Larson L."/>
            <person name="Lui A."/>
            <person name="MacDonald P.J.P."/>
            <person name="Montmayeur A."/>
            <person name="Murphy C."/>
            <person name="Neiman D."/>
            <person name="Pearson M."/>
            <person name="Priest M."/>
            <person name="Roberts A."/>
            <person name="Saif S."/>
            <person name="Shea T."/>
            <person name="Shenoy N."/>
            <person name="Sisk P."/>
            <person name="Stolte C."/>
            <person name="Sykes S."/>
            <person name="Wortman J."/>
            <person name="Nusbaum C."/>
            <person name="Birren B."/>
        </authorList>
    </citation>
    <scope>NUCLEOTIDE SEQUENCE [LARGE SCALE GENOMIC DNA]</scope>
    <source>
        <strain evidence="1">HOxBLS</strain>
    </source>
</reference>
<protein>
    <submittedName>
        <fullName evidence="1">Uncharacterized protein</fullName>
    </submittedName>
</protein>
<dbReference type="RefSeq" id="WP_020994830.1">
    <property type="nucleotide sequence ID" value="NZ_KI392031.1"/>
</dbReference>
<name>T5LEK7_9BURK</name>
<gene>
    <name evidence="1" type="ORF">OFAG_02137</name>
</gene>
<evidence type="ECO:0000313" key="2">
    <source>
        <dbReference type="Proteomes" id="UP000003973"/>
    </source>
</evidence>
<sequence>MAVKFCKLLLSGFFVELSACCPENCSAQHADNGDALKNLSYPERGFSSYLLL</sequence>
<dbReference type="AlphaFoldDB" id="T5LEK7"/>
<dbReference type="Proteomes" id="UP000003973">
    <property type="component" value="Unassembled WGS sequence"/>
</dbReference>
<keyword evidence="2" id="KW-1185">Reference proteome</keyword>
<comment type="caution">
    <text evidence="1">The sequence shown here is derived from an EMBL/GenBank/DDBJ whole genome shotgun (WGS) entry which is preliminary data.</text>
</comment>